<reference evidence="3" key="1">
    <citation type="submission" date="2020-10" db="EMBL/GenBank/DDBJ databases">
        <authorList>
            <person name="Gilroy R."/>
        </authorList>
    </citation>
    <scope>NUCLEOTIDE SEQUENCE</scope>
    <source>
        <strain evidence="3">B1-16210</strain>
    </source>
</reference>
<evidence type="ECO:0000313" key="3">
    <source>
        <dbReference type="EMBL" id="MBO8407230.1"/>
    </source>
</evidence>
<dbReference type="HAMAP" id="MF_00634">
    <property type="entry name" value="UPF0235"/>
    <property type="match status" value="1"/>
</dbReference>
<reference evidence="3" key="2">
    <citation type="journal article" date="2021" name="PeerJ">
        <title>Extensive microbial diversity within the chicken gut microbiome revealed by metagenomics and culture.</title>
        <authorList>
            <person name="Gilroy R."/>
            <person name="Ravi A."/>
            <person name="Getino M."/>
            <person name="Pursley I."/>
            <person name="Horton D.L."/>
            <person name="Alikhan N.F."/>
            <person name="Baker D."/>
            <person name="Gharbi K."/>
            <person name="Hall N."/>
            <person name="Watson M."/>
            <person name="Adriaenssens E.M."/>
            <person name="Foster-Nyarko E."/>
            <person name="Jarju S."/>
            <person name="Secka A."/>
            <person name="Antonio M."/>
            <person name="Oren A."/>
            <person name="Chaudhuri R.R."/>
            <person name="La Ragione R."/>
            <person name="Hildebrand F."/>
            <person name="Pallen M.J."/>
        </authorList>
    </citation>
    <scope>NUCLEOTIDE SEQUENCE</scope>
    <source>
        <strain evidence="3">B1-16210</strain>
    </source>
</reference>
<sequence>MNDSKRIFNVRVIPRARRNEITVDENGTLRVHTTAAPADGAANVAVIKMLAEYFHVPKTSLEIIRGATSRDKVIRI</sequence>
<dbReference type="Pfam" id="PF02594">
    <property type="entry name" value="DUF167"/>
    <property type="match status" value="1"/>
</dbReference>
<dbReference type="Proteomes" id="UP000721442">
    <property type="component" value="Unassembled WGS sequence"/>
</dbReference>
<evidence type="ECO:0000313" key="4">
    <source>
        <dbReference type="Proteomes" id="UP000721442"/>
    </source>
</evidence>
<dbReference type="SUPFAM" id="SSF69786">
    <property type="entry name" value="YggU-like"/>
    <property type="match status" value="1"/>
</dbReference>
<dbReference type="GO" id="GO:0005737">
    <property type="term" value="C:cytoplasm"/>
    <property type="evidence" value="ECO:0007669"/>
    <property type="project" value="TreeGrafter"/>
</dbReference>
<evidence type="ECO:0000256" key="1">
    <source>
        <dbReference type="ARBA" id="ARBA00010364"/>
    </source>
</evidence>
<dbReference type="AlphaFoldDB" id="A0A940DDT2"/>
<dbReference type="InterPro" id="IPR036591">
    <property type="entry name" value="YggU-like_sf"/>
</dbReference>
<dbReference type="InterPro" id="IPR003746">
    <property type="entry name" value="DUF167"/>
</dbReference>
<accession>A0A940DDT2</accession>
<comment type="caution">
    <text evidence="3">The sequence shown here is derived from an EMBL/GenBank/DDBJ whole genome shotgun (WGS) entry which is preliminary data.</text>
</comment>
<organism evidence="3 4">
    <name type="scientific">Candidatus Enterousia excrementavium</name>
    <dbReference type="NCBI Taxonomy" id="2840789"/>
    <lineage>
        <taxon>Bacteria</taxon>
        <taxon>Pseudomonadati</taxon>
        <taxon>Pseudomonadota</taxon>
        <taxon>Alphaproteobacteria</taxon>
        <taxon>Candidatus Enterousia</taxon>
    </lineage>
</organism>
<dbReference type="PANTHER" id="PTHR13420:SF7">
    <property type="entry name" value="UPF0235 PROTEIN C15ORF40"/>
    <property type="match status" value="1"/>
</dbReference>
<dbReference type="EMBL" id="JADINE010000028">
    <property type="protein sequence ID" value="MBO8407230.1"/>
    <property type="molecule type" value="Genomic_DNA"/>
</dbReference>
<proteinExistence type="inferred from homology"/>
<gene>
    <name evidence="3" type="ORF">IAC77_02075</name>
</gene>
<evidence type="ECO:0000256" key="2">
    <source>
        <dbReference type="HAMAP-Rule" id="MF_00634"/>
    </source>
</evidence>
<protein>
    <recommendedName>
        <fullName evidence="2">UPF0235 protein IAC77_02075</fullName>
    </recommendedName>
</protein>
<dbReference type="Gene3D" id="3.30.1200.10">
    <property type="entry name" value="YggU-like"/>
    <property type="match status" value="1"/>
</dbReference>
<name>A0A940DDT2_9PROT</name>
<dbReference type="NCBIfam" id="TIGR00251">
    <property type="entry name" value="DUF167 family protein"/>
    <property type="match status" value="1"/>
</dbReference>
<dbReference type="SMART" id="SM01152">
    <property type="entry name" value="DUF167"/>
    <property type="match status" value="1"/>
</dbReference>
<comment type="similarity">
    <text evidence="1 2">Belongs to the UPF0235 family.</text>
</comment>
<dbReference type="PANTHER" id="PTHR13420">
    <property type="entry name" value="UPF0235 PROTEIN C15ORF40"/>
    <property type="match status" value="1"/>
</dbReference>